<evidence type="ECO:0000313" key="3">
    <source>
        <dbReference type="EMBL" id="AEF40078.1"/>
    </source>
</evidence>
<reference evidence="3 4" key="1">
    <citation type="journal article" date="2011" name="J. Bacteriol.">
        <title>Complete genome sequence of Amycolicicoccus subflavus DQS3-9A1T, an actinomycete isolated from crude oil-polluted soil.</title>
        <authorList>
            <person name="Cai M."/>
            <person name="Chen W.M."/>
            <person name="Nie Y."/>
            <person name="Chi C.Q."/>
            <person name="Wang Y.N."/>
            <person name="Tang Y.Q."/>
            <person name="Li G.Y."/>
            <person name="Wu X.L."/>
        </authorList>
    </citation>
    <scope>NUCLEOTIDE SEQUENCE [LARGE SCALE GENOMIC DNA]</scope>
    <source>
        <strain evidence="4">DSM 45089 / DQS3-9A1</strain>
    </source>
</reference>
<dbReference type="STRING" id="443218.AS9A_1629"/>
<dbReference type="AlphaFoldDB" id="F6EJQ3"/>
<evidence type="ECO:0000313" key="4">
    <source>
        <dbReference type="Proteomes" id="UP000009235"/>
    </source>
</evidence>
<dbReference type="PANTHER" id="PTHR36492">
    <property type="match status" value="1"/>
</dbReference>
<dbReference type="Pfam" id="PF00149">
    <property type="entry name" value="Metallophos"/>
    <property type="match status" value="1"/>
</dbReference>
<dbReference type="InterPro" id="IPR029052">
    <property type="entry name" value="Metallo-depent_PP-like"/>
</dbReference>
<accession>F6EJQ3</accession>
<organism evidence="3 4">
    <name type="scientific">Hoyosella subflava (strain DSM 45089 / JCM 17490 / NBRC 109087 / DQS3-9A1)</name>
    <name type="common">Amycolicicoccus subflavus</name>
    <dbReference type="NCBI Taxonomy" id="443218"/>
    <lineage>
        <taxon>Bacteria</taxon>
        <taxon>Bacillati</taxon>
        <taxon>Actinomycetota</taxon>
        <taxon>Actinomycetes</taxon>
        <taxon>Mycobacteriales</taxon>
        <taxon>Hoyosellaceae</taxon>
        <taxon>Hoyosella</taxon>
    </lineage>
</organism>
<evidence type="ECO:0000256" key="1">
    <source>
        <dbReference type="SAM" id="MobiDB-lite"/>
    </source>
</evidence>
<gene>
    <name evidence="3" type="ordered locus">AS9A_1629</name>
</gene>
<dbReference type="OrthoDB" id="9013891at2"/>
<proteinExistence type="predicted"/>
<dbReference type="CDD" id="cd00838">
    <property type="entry name" value="MPP_superfamily"/>
    <property type="match status" value="1"/>
</dbReference>
<feature type="domain" description="Calcineurin-like phosphoesterase" evidence="2">
    <location>
        <begin position="3"/>
        <end position="237"/>
    </location>
</feature>
<dbReference type="Gene3D" id="3.60.21.10">
    <property type="match status" value="1"/>
</dbReference>
<dbReference type="InterPro" id="IPR052963">
    <property type="entry name" value="Pantetheine_PDE"/>
</dbReference>
<protein>
    <submittedName>
        <fullName evidence="3">Ser/Thr protein phosphatase</fullName>
    </submittedName>
</protein>
<dbReference type="HOGENOM" id="CLU_057759_1_0_11"/>
<dbReference type="KEGG" id="asd:AS9A_1629"/>
<dbReference type="InterPro" id="IPR004843">
    <property type="entry name" value="Calcineurin-like_PHP"/>
</dbReference>
<evidence type="ECO:0000259" key="2">
    <source>
        <dbReference type="Pfam" id="PF00149"/>
    </source>
</evidence>
<dbReference type="PANTHER" id="PTHR36492:SF2">
    <property type="entry name" value="[ACYL-CARRIER-PROTEIN] PHOSPHODIESTERASE PPTH"/>
    <property type="match status" value="1"/>
</dbReference>
<dbReference type="EMBL" id="CP002786">
    <property type="protein sequence ID" value="AEF40078.1"/>
    <property type="molecule type" value="Genomic_DNA"/>
</dbReference>
<dbReference type="RefSeq" id="WP_013806427.1">
    <property type="nucleotide sequence ID" value="NC_015564.1"/>
</dbReference>
<keyword evidence="4" id="KW-1185">Reference proteome</keyword>
<feature type="region of interest" description="Disordered" evidence="1">
    <location>
        <begin position="274"/>
        <end position="294"/>
    </location>
</feature>
<dbReference type="eggNOG" id="COG1409">
    <property type="taxonomic scope" value="Bacteria"/>
</dbReference>
<sequence>MAKVFAVSDIHVGHRGNGHVLDELQPESKDDWIIVAGDVAERTDDIRNALARIRQRFGRVIWVPGNHELWTTARDPSQLKGVARYNYLVRMCRELGVLTPEDPFPIWEGVGGPVALVPMFLLYDYTWRPEGTSSRSEALSVARDRGVMATDEFLLSSEPYLTRDAWCQARVAYTQSRLDELDPELPTVLINHWPLVRAATKMLMYPEFALWCGTDLTADWHIRYNAMCAVYGHLHIPRRTFYDGVRFEEVSVGYPPEWKRRGMPKPILRQILPAPENPPPPLMLPASFRREEST</sequence>
<dbReference type="SUPFAM" id="SSF56300">
    <property type="entry name" value="Metallo-dependent phosphatases"/>
    <property type="match status" value="1"/>
</dbReference>
<name>F6EJQ3_HOYSD</name>
<dbReference type="Proteomes" id="UP000009235">
    <property type="component" value="Chromosome"/>
</dbReference>
<dbReference type="GO" id="GO:0016787">
    <property type="term" value="F:hydrolase activity"/>
    <property type="evidence" value="ECO:0007669"/>
    <property type="project" value="InterPro"/>
</dbReference>